<reference evidence="4 5" key="1">
    <citation type="submission" date="2024-02" db="EMBL/GenBank/DDBJ databases">
        <title>Full genome sequence of Nocardioides kribbensis.</title>
        <authorList>
            <person name="Poletto B.L."/>
            <person name="Silva G."/>
            <person name="Galante D."/>
            <person name="Campos K.R."/>
            <person name="Santos M.B.N."/>
            <person name="Sacchi C.T."/>
        </authorList>
    </citation>
    <scope>NUCLEOTIDE SEQUENCE [LARGE SCALE GENOMIC DNA]</scope>
    <source>
        <strain evidence="4 5">O4R</strain>
    </source>
</reference>
<keyword evidence="1" id="KW-0472">Membrane</keyword>
<evidence type="ECO:0000256" key="1">
    <source>
        <dbReference type="SAM" id="Phobius"/>
    </source>
</evidence>
<comment type="caution">
    <text evidence="4">The sequence shown here is derived from an EMBL/GenBank/DDBJ whole genome shotgun (WGS) entry which is preliminary data.</text>
</comment>
<dbReference type="InterPro" id="IPR003399">
    <property type="entry name" value="Mce/MlaD"/>
</dbReference>
<dbReference type="InterPro" id="IPR005693">
    <property type="entry name" value="Mce"/>
</dbReference>
<evidence type="ECO:0000259" key="2">
    <source>
        <dbReference type="Pfam" id="PF02470"/>
    </source>
</evidence>
<gene>
    <name evidence="4" type="ORF">V6R90_13770</name>
</gene>
<dbReference type="PANTHER" id="PTHR33371">
    <property type="entry name" value="INTERMEMBRANE PHOSPHOLIPID TRANSPORT SYSTEM BINDING PROTEIN MLAD-RELATED"/>
    <property type="match status" value="1"/>
</dbReference>
<evidence type="ECO:0000259" key="3">
    <source>
        <dbReference type="Pfam" id="PF11887"/>
    </source>
</evidence>
<proteinExistence type="predicted"/>
<dbReference type="Pfam" id="PF11887">
    <property type="entry name" value="Mce4_CUP1"/>
    <property type="match status" value="1"/>
</dbReference>
<dbReference type="NCBIfam" id="TIGR00996">
    <property type="entry name" value="Mtu_fam_mce"/>
    <property type="match status" value="1"/>
</dbReference>
<feature type="domain" description="Mammalian cell entry C-terminal" evidence="3">
    <location>
        <begin position="111"/>
        <end position="288"/>
    </location>
</feature>
<evidence type="ECO:0000313" key="5">
    <source>
        <dbReference type="Proteomes" id="UP001482520"/>
    </source>
</evidence>
<accession>A0ABV1P0R4</accession>
<dbReference type="EMBL" id="JBEGDP010000016">
    <property type="protein sequence ID" value="MEQ7848350.1"/>
    <property type="molecule type" value="Genomic_DNA"/>
</dbReference>
<dbReference type="Proteomes" id="UP001482520">
    <property type="component" value="Unassembled WGS sequence"/>
</dbReference>
<protein>
    <submittedName>
        <fullName evidence="4">MCE family protein</fullName>
    </submittedName>
</protein>
<name>A0ABV1P0R4_9ACTN</name>
<dbReference type="InterPro" id="IPR052336">
    <property type="entry name" value="MlaD_Phospholipid_Transporter"/>
</dbReference>
<feature type="transmembrane region" description="Helical" evidence="1">
    <location>
        <begin position="7"/>
        <end position="26"/>
    </location>
</feature>
<keyword evidence="1" id="KW-1133">Transmembrane helix</keyword>
<dbReference type="Pfam" id="PF02470">
    <property type="entry name" value="MlaD"/>
    <property type="match status" value="1"/>
</dbReference>
<keyword evidence="1" id="KW-0812">Transmembrane</keyword>
<keyword evidence="5" id="KW-1185">Reference proteome</keyword>
<organism evidence="4 5">
    <name type="scientific">Nocardioides kribbensis</name>
    <dbReference type="NCBI Taxonomy" id="305517"/>
    <lineage>
        <taxon>Bacteria</taxon>
        <taxon>Bacillati</taxon>
        <taxon>Actinomycetota</taxon>
        <taxon>Actinomycetes</taxon>
        <taxon>Propionibacteriales</taxon>
        <taxon>Nocardioidaceae</taxon>
        <taxon>Nocardioides</taxon>
    </lineage>
</organism>
<sequence length="383" mass="40423">MNVLQRLIAPVILLLVVVTAVVFLTGREELKTLTAHFPRTVSIYEGSDVRVLGVPVGTVDTVTPSGTDVVVTMSYDAEVKIPADAKALIVAPAVVGDRYIQLTPTFAEGDQEIGDEEILGEDRTGVPLELDQIYSSIDELTVALGPNGANAEGALTDLLQVTARNFGGEGEQLNQTISDFGKLSTTLDDNKEELFASVNELESFIGTLARNDQTVRDFNQSLAGVSEVLAGERQELASSLANLSTALGEVSTFVETNREVLGRDIEGLNRVAKVLVRQRAALEETLEVAPLALNNLALTYNPQAGTLDVSANIQNLLGQVTNDPALFLCTVVDQVDDTGGLCDLLDGVLPRPGALKALRGGGDGAARSGPLFDSSLGGLVEVP</sequence>
<feature type="domain" description="Mce/MlaD" evidence="2">
    <location>
        <begin position="32"/>
        <end position="104"/>
    </location>
</feature>
<evidence type="ECO:0000313" key="4">
    <source>
        <dbReference type="EMBL" id="MEQ7848350.1"/>
    </source>
</evidence>
<dbReference type="RefSeq" id="WP_056864779.1">
    <property type="nucleotide sequence ID" value="NZ_JBEGDP010000016.1"/>
</dbReference>
<dbReference type="PANTHER" id="PTHR33371:SF4">
    <property type="entry name" value="INTERMEMBRANE PHOSPHOLIPID TRANSPORT SYSTEM BINDING PROTEIN MLAD"/>
    <property type="match status" value="1"/>
</dbReference>
<dbReference type="InterPro" id="IPR024516">
    <property type="entry name" value="Mce_C"/>
</dbReference>